<dbReference type="AlphaFoldDB" id="F3ZZX5"/>
<dbReference type="Proteomes" id="UP000008457">
    <property type="component" value="Chromosome"/>
</dbReference>
<sequence>MPNLFPIEEETVGEIAAEEQMQEYGRSWKFDFAKGDFVLTPAGKVMGTSGAEAWVEWCQKTIATARYRYLVYSRDYGQEFDDLISQHLTREANESEIKRITTEALMVNPLTASVDNFTFDWDHDTVYFTCEITNTRSETVLINGQVVIG</sequence>
<dbReference type="OrthoDB" id="89089at2"/>
<gene>
    <name evidence="1" type="ordered locus">Mahau_0590</name>
</gene>
<dbReference type="STRING" id="697281.Mahau_0590"/>
<organism evidence="1 2">
    <name type="scientific">Mahella australiensis (strain DSM 15567 / CIP 107919 / 50-1 BON)</name>
    <dbReference type="NCBI Taxonomy" id="697281"/>
    <lineage>
        <taxon>Bacteria</taxon>
        <taxon>Bacillati</taxon>
        <taxon>Bacillota</taxon>
        <taxon>Clostridia</taxon>
        <taxon>Thermoanaerobacterales</taxon>
        <taxon>Thermoanaerobacterales Family IV. Incertae Sedis</taxon>
        <taxon>Mahella</taxon>
    </lineage>
</organism>
<proteinExistence type="predicted"/>
<accession>F3ZZX5</accession>
<dbReference type="eggNOG" id="ENOG5031F2E">
    <property type="taxonomic scope" value="Bacteria"/>
</dbReference>
<evidence type="ECO:0000313" key="2">
    <source>
        <dbReference type="Proteomes" id="UP000008457"/>
    </source>
</evidence>
<evidence type="ECO:0000313" key="1">
    <source>
        <dbReference type="EMBL" id="AEE95793.1"/>
    </source>
</evidence>
<dbReference type="KEGG" id="mas:Mahau_0590"/>
<dbReference type="HOGENOM" id="CLU_141574_1_0_9"/>
<dbReference type="Pfam" id="PF10934">
    <property type="entry name" value="Sheath_initiator"/>
    <property type="match status" value="1"/>
</dbReference>
<dbReference type="RefSeq" id="WP_013780226.1">
    <property type="nucleotide sequence ID" value="NC_015520.1"/>
</dbReference>
<keyword evidence="2" id="KW-1185">Reference proteome</keyword>
<evidence type="ECO:0008006" key="3">
    <source>
        <dbReference type="Google" id="ProtNLM"/>
    </source>
</evidence>
<dbReference type="EMBL" id="CP002360">
    <property type="protein sequence ID" value="AEE95793.1"/>
    <property type="molecule type" value="Genomic_DNA"/>
</dbReference>
<dbReference type="InterPro" id="IPR020288">
    <property type="entry name" value="Sheath_initiator"/>
</dbReference>
<protein>
    <recommendedName>
        <fullName evidence="3">DUF2634 domain-containing protein</fullName>
    </recommendedName>
</protein>
<name>F3ZZX5_MAHA5</name>
<reference evidence="1 2" key="2">
    <citation type="journal article" date="2011" name="Stand. Genomic Sci.">
        <title>Complete genome sequence of Mahella australiensis type strain (50-1 BON).</title>
        <authorList>
            <person name="Sikorski J."/>
            <person name="Teshima H."/>
            <person name="Nolan M."/>
            <person name="Lucas S."/>
            <person name="Hammon N."/>
            <person name="Deshpande S."/>
            <person name="Cheng J.F."/>
            <person name="Pitluck S."/>
            <person name="Liolios K."/>
            <person name="Pagani I."/>
            <person name="Ivanova N."/>
            <person name="Huntemann M."/>
            <person name="Mavromatis K."/>
            <person name="Ovchinikova G."/>
            <person name="Pati A."/>
            <person name="Tapia R."/>
            <person name="Han C."/>
            <person name="Goodwin L."/>
            <person name="Chen A."/>
            <person name="Palaniappan K."/>
            <person name="Land M."/>
            <person name="Hauser L."/>
            <person name="Ngatchou-Djao O.D."/>
            <person name="Rohde M."/>
            <person name="Pukall R."/>
            <person name="Spring S."/>
            <person name="Abt B."/>
            <person name="Goker M."/>
            <person name="Detter J.C."/>
            <person name="Woyke T."/>
            <person name="Bristow J."/>
            <person name="Markowitz V."/>
            <person name="Hugenholtz P."/>
            <person name="Eisen J.A."/>
            <person name="Kyrpides N.C."/>
            <person name="Klenk H.P."/>
            <person name="Lapidus A."/>
        </authorList>
    </citation>
    <scope>NUCLEOTIDE SEQUENCE [LARGE SCALE GENOMIC DNA]</scope>
    <source>
        <strain evidence="2">DSM 15567 / CIP 107919 / 50-1 BON</strain>
    </source>
</reference>
<reference evidence="2" key="1">
    <citation type="submission" date="2010-11" db="EMBL/GenBank/DDBJ databases">
        <title>The complete genome of Mahella australiensis DSM 15567.</title>
        <authorList>
            <consortium name="US DOE Joint Genome Institute (JGI-PGF)"/>
            <person name="Lucas S."/>
            <person name="Copeland A."/>
            <person name="Lapidus A."/>
            <person name="Bruce D."/>
            <person name="Goodwin L."/>
            <person name="Pitluck S."/>
            <person name="Kyrpides N."/>
            <person name="Mavromatis K."/>
            <person name="Pagani I."/>
            <person name="Ivanova N."/>
            <person name="Teshima H."/>
            <person name="Brettin T."/>
            <person name="Detter J.C."/>
            <person name="Han C."/>
            <person name="Tapia R."/>
            <person name="Land M."/>
            <person name="Hauser L."/>
            <person name="Markowitz V."/>
            <person name="Cheng J.-F."/>
            <person name="Hugenholtz P."/>
            <person name="Woyke T."/>
            <person name="Wu D."/>
            <person name="Spring S."/>
            <person name="Pukall R."/>
            <person name="Steenblock K."/>
            <person name="Schneider S."/>
            <person name="Klenk H.-P."/>
            <person name="Eisen J.A."/>
        </authorList>
    </citation>
    <scope>NUCLEOTIDE SEQUENCE [LARGE SCALE GENOMIC DNA]</scope>
    <source>
        <strain evidence="2">DSM 15567 / CIP 107919 / 50-1 BON</strain>
    </source>
</reference>